<dbReference type="EMBL" id="MH183162">
    <property type="protein sequence ID" value="AWN07811.1"/>
    <property type="molecule type" value="Genomic_DNA"/>
</dbReference>
<dbReference type="GeneID" id="54992607"/>
<dbReference type="RefSeq" id="YP_009802079.1">
    <property type="nucleotide sequence ID" value="NC_047977.1"/>
</dbReference>
<keyword evidence="3" id="KW-1185">Reference proteome</keyword>
<dbReference type="InterPro" id="IPR056911">
    <property type="entry name" value="Phage_Znf_bind_put"/>
</dbReference>
<evidence type="ECO:0000259" key="1">
    <source>
        <dbReference type="Pfam" id="PF24623"/>
    </source>
</evidence>
<reference evidence="3" key="1">
    <citation type="submission" date="2018-04" db="EMBL/GenBank/DDBJ databases">
        <authorList>
            <person name="Go L.Y."/>
            <person name="Mitchell J.A."/>
        </authorList>
    </citation>
    <scope>NUCLEOTIDE SEQUENCE [LARGE SCALE GENOMIC DNA]</scope>
</reference>
<name>A0A2U8UUE2_9CAUD</name>
<evidence type="ECO:0000313" key="2">
    <source>
        <dbReference type="EMBL" id="AWN07811.1"/>
    </source>
</evidence>
<accession>A0A2U8UUE2</accession>
<protein>
    <recommendedName>
        <fullName evidence="1">DNA-binding phage zinc finger domain-containing protein</fullName>
    </recommendedName>
</protein>
<dbReference type="Proteomes" id="UP000247284">
    <property type="component" value="Segment"/>
</dbReference>
<gene>
    <name evidence="2" type="primary">140</name>
    <name evidence="2" type="ORF">PBI_HENDRIX_140</name>
</gene>
<dbReference type="KEGG" id="vg:54992607"/>
<feature type="domain" description="DNA-binding phage zinc finger" evidence="1">
    <location>
        <begin position="5"/>
        <end position="53"/>
    </location>
</feature>
<dbReference type="Pfam" id="PF24623">
    <property type="entry name" value="Phage_zn_bind_8"/>
    <property type="match status" value="1"/>
</dbReference>
<sequence length="115" mass="12274">MSPRRPSNENAISTKVRCPACFAEVDAPCSTPTNTGRRDVAWFHSSRTTKAAAYLTHEVGVHAEGGHIAAICTCGWSKLVRTDGNTSIDLLEALRTLAPGAGAEHLRTIREDVSG</sequence>
<evidence type="ECO:0000313" key="3">
    <source>
        <dbReference type="Proteomes" id="UP000247284"/>
    </source>
</evidence>
<organism evidence="2 3">
    <name type="scientific">Microbacterium phage Hendrix</name>
    <dbReference type="NCBI Taxonomy" id="2182341"/>
    <lineage>
        <taxon>Viruses</taxon>
        <taxon>Duplodnaviria</taxon>
        <taxon>Heunggongvirae</taxon>
        <taxon>Uroviricota</taxon>
        <taxon>Caudoviricetes</taxon>
        <taxon>Rogerhendrixvirus</taxon>
        <taxon>Rogerhendrixvirus hendrix</taxon>
    </lineage>
</organism>
<proteinExistence type="predicted"/>